<name>A0ABQ8U8C4_9EUKA</name>
<keyword evidence="4" id="KW-1133">Transmembrane helix</keyword>
<evidence type="ECO:0000256" key="4">
    <source>
        <dbReference type="SAM" id="Phobius"/>
    </source>
</evidence>
<dbReference type="InterPro" id="IPR035938">
    <property type="entry name" value="Hemerythrin-like_sf"/>
</dbReference>
<protein>
    <submittedName>
        <fullName evidence="5">Uncharacterized protein</fullName>
    </submittedName>
</protein>
<keyword evidence="3" id="KW-0408">Iron</keyword>
<sequence length="344" mass="39759">MAQNDYRNDVWHKTTGCFMYNQADCHEGRLIDWPKNSTLTMLMNAIKRHQTTMNTAFNNLAQAVRHLRPFLCLDLSFPGPVATCFILIHHSVSIKRHQTTMNTAFNNLAQAVRHLRPFLYTDSLLRILSTEDNDLTPSNPDFQMATAAFMWDLVDGTDRHSFILRKIYKDELTVAQNILFVFFPICAVTLMVSYFFFFRVNLVKGEMLKTGMMRALLPQAAFGDLLYHPPTQSFLFNPAPPPTAHLPPPQEIFGLLETILSLLHQSFEAEGRYMKRFKAPKRKRHRLDHARVLGKYQEVMEMMIRRRPDAVTALGQAIQDRTFSKHSAQFDPPLGRFLNRHGVY</sequence>
<reference evidence="5" key="1">
    <citation type="journal article" date="2022" name="bioRxiv">
        <title>Genomics of Preaxostyla Flagellates Illuminates Evolutionary Transitions and the Path Towards Mitochondrial Loss.</title>
        <authorList>
            <person name="Novak L.V.F."/>
            <person name="Treitli S.C."/>
            <person name="Pyrih J."/>
            <person name="Halakuc P."/>
            <person name="Pipaliya S.V."/>
            <person name="Vacek V."/>
            <person name="Brzon O."/>
            <person name="Soukal P."/>
            <person name="Eme L."/>
            <person name="Dacks J.B."/>
            <person name="Karnkowska A."/>
            <person name="Elias M."/>
            <person name="Hampl V."/>
        </authorList>
    </citation>
    <scope>NUCLEOTIDE SEQUENCE</scope>
    <source>
        <strain evidence="5">RCP-MX</strain>
    </source>
</reference>
<evidence type="ECO:0000256" key="1">
    <source>
        <dbReference type="ARBA" id="ARBA00010587"/>
    </source>
</evidence>
<comment type="similarity">
    <text evidence="1">Belongs to the hemerythrin family.</text>
</comment>
<evidence type="ECO:0000256" key="2">
    <source>
        <dbReference type="ARBA" id="ARBA00022723"/>
    </source>
</evidence>
<dbReference type="EMBL" id="JAPMOS010000101">
    <property type="protein sequence ID" value="KAJ4455574.1"/>
    <property type="molecule type" value="Genomic_DNA"/>
</dbReference>
<keyword evidence="4" id="KW-0472">Membrane</keyword>
<organism evidence="5 6">
    <name type="scientific">Paratrimastix pyriformis</name>
    <dbReference type="NCBI Taxonomy" id="342808"/>
    <lineage>
        <taxon>Eukaryota</taxon>
        <taxon>Metamonada</taxon>
        <taxon>Preaxostyla</taxon>
        <taxon>Paratrimastigidae</taxon>
        <taxon>Paratrimastix</taxon>
    </lineage>
</organism>
<dbReference type="Gene3D" id="1.20.120.50">
    <property type="entry name" value="Hemerythrin-like"/>
    <property type="match status" value="1"/>
</dbReference>
<evidence type="ECO:0000256" key="3">
    <source>
        <dbReference type="ARBA" id="ARBA00023004"/>
    </source>
</evidence>
<dbReference type="SUPFAM" id="SSF47188">
    <property type="entry name" value="Hemerythrin-like"/>
    <property type="match status" value="1"/>
</dbReference>
<feature type="transmembrane region" description="Helical" evidence="4">
    <location>
        <begin position="178"/>
        <end position="198"/>
    </location>
</feature>
<evidence type="ECO:0000313" key="6">
    <source>
        <dbReference type="Proteomes" id="UP001141327"/>
    </source>
</evidence>
<evidence type="ECO:0000313" key="5">
    <source>
        <dbReference type="EMBL" id="KAJ4455574.1"/>
    </source>
</evidence>
<proteinExistence type="inferred from homology"/>
<keyword evidence="6" id="KW-1185">Reference proteome</keyword>
<dbReference type="Proteomes" id="UP001141327">
    <property type="component" value="Unassembled WGS sequence"/>
</dbReference>
<accession>A0ABQ8U8C4</accession>
<gene>
    <name evidence="5" type="ORF">PAPYR_9422</name>
</gene>
<keyword evidence="4" id="KW-0812">Transmembrane</keyword>
<comment type="caution">
    <text evidence="5">The sequence shown here is derived from an EMBL/GenBank/DDBJ whole genome shotgun (WGS) entry which is preliminary data.</text>
</comment>
<keyword evidence="2" id="KW-0479">Metal-binding</keyword>